<gene>
    <name evidence="1" type="ORF">MLD38_024112</name>
</gene>
<keyword evidence="2" id="KW-1185">Reference proteome</keyword>
<dbReference type="EMBL" id="CM042886">
    <property type="protein sequence ID" value="KAI4339141.1"/>
    <property type="molecule type" value="Genomic_DNA"/>
</dbReference>
<sequence>MPVLNKVSPRVEIDTSPPFASVKEAVTHFEGTGFRPPFRPLRFSPAFDVGEVDLKSVEEQALELEKNLIMKELETLDVLEELGTTKRIVEGLKWQLQKEALRCTATAPEAEEHNLRASPGGIISGDAQCRMQSQELILMELNQARSNLGKTIGELGVIQTSVESLNKRIKREKEILEKTRLRLTSKTSEVMVSPLKPQPNHDDATMFDQSKCTIGINASEMKLVAARKMEAAARAAEAVAMAEIKASSRNEASFNIYLPEPDNLIPFHQRSSPTSTPGWNLEEALTQNNRGKRNPLRSEILKKLEDATEEVKLSQQALEEALSRVDIANRKQIEAGEALRRWIPKRGDNHKNPYLANPMFPLDHHMRSPATDIVRTNIDDDEPKPVLRTTVSMRDMLGRKLILPEEYVARRQTEGRRVALSQMLNELREDLTFPPKSNRASQDQRKQFLAQRKKFGFMHITLPLTKQSKKNVHASDLR</sequence>
<evidence type="ECO:0000313" key="1">
    <source>
        <dbReference type="EMBL" id="KAI4339141.1"/>
    </source>
</evidence>
<comment type="caution">
    <text evidence="1">The sequence shown here is derived from an EMBL/GenBank/DDBJ whole genome shotgun (WGS) entry which is preliminary data.</text>
</comment>
<name>A0ACB9NSV9_9MYRT</name>
<proteinExistence type="predicted"/>
<reference evidence="2" key="1">
    <citation type="journal article" date="2023" name="Front. Plant Sci.">
        <title>Chromosomal-level genome assembly of Melastoma candidum provides insights into trichome evolution.</title>
        <authorList>
            <person name="Zhong Y."/>
            <person name="Wu W."/>
            <person name="Sun C."/>
            <person name="Zou P."/>
            <person name="Liu Y."/>
            <person name="Dai S."/>
            <person name="Zhou R."/>
        </authorList>
    </citation>
    <scope>NUCLEOTIDE SEQUENCE [LARGE SCALE GENOMIC DNA]</scope>
</reference>
<organism evidence="1 2">
    <name type="scientific">Melastoma candidum</name>
    <dbReference type="NCBI Taxonomy" id="119954"/>
    <lineage>
        <taxon>Eukaryota</taxon>
        <taxon>Viridiplantae</taxon>
        <taxon>Streptophyta</taxon>
        <taxon>Embryophyta</taxon>
        <taxon>Tracheophyta</taxon>
        <taxon>Spermatophyta</taxon>
        <taxon>Magnoliopsida</taxon>
        <taxon>eudicotyledons</taxon>
        <taxon>Gunneridae</taxon>
        <taxon>Pentapetalae</taxon>
        <taxon>rosids</taxon>
        <taxon>malvids</taxon>
        <taxon>Myrtales</taxon>
        <taxon>Melastomataceae</taxon>
        <taxon>Melastomatoideae</taxon>
        <taxon>Melastomateae</taxon>
        <taxon>Melastoma</taxon>
    </lineage>
</organism>
<evidence type="ECO:0000313" key="2">
    <source>
        <dbReference type="Proteomes" id="UP001057402"/>
    </source>
</evidence>
<dbReference type="Proteomes" id="UP001057402">
    <property type="component" value="Chromosome 7"/>
</dbReference>
<accession>A0ACB9NSV9</accession>
<protein>
    <submittedName>
        <fullName evidence="1">Uncharacterized protein</fullName>
    </submittedName>
</protein>